<keyword evidence="2" id="KW-0812">Transmembrane</keyword>
<dbReference type="PANTHER" id="PTHR42736:SF1">
    <property type="entry name" value="PROTEIN-GLUTAMINE GAMMA-GLUTAMYLTRANSFERASE"/>
    <property type="match status" value="1"/>
</dbReference>
<evidence type="ECO:0000313" key="5">
    <source>
        <dbReference type="Proteomes" id="UP000886886"/>
    </source>
</evidence>
<dbReference type="Proteomes" id="UP000886886">
    <property type="component" value="Unassembled WGS sequence"/>
</dbReference>
<keyword evidence="2" id="KW-0472">Membrane</keyword>
<evidence type="ECO:0000256" key="2">
    <source>
        <dbReference type="SAM" id="Phobius"/>
    </source>
</evidence>
<feature type="region of interest" description="Disordered" evidence="1">
    <location>
        <begin position="372"/>
        <end position="430"/>
    </location>
</feature>
<feature type="transmembrane region" description="Helical" evidence="2">
    <location>
        <begin position="114"/>
        <end position="132"/>
    </location>
</feature>
<accession>A0A9D1CZN9</accession>
<evidence type="ECO:0000313" key="4">
    <source>
        <dbReference type="EMBL" id="HIQ95631.1"/>
    </source>
</evidence>
<evidence type="ECO:0000256" key="1">
    <source>
        <dbReference type="SAM" id="MobiDB-lite"/>
    </source>
</evidence>
<feature type="compositionally biased region" description="Low complexity" evidence="1">
    <location>
        <begin position="412"/>
        <end position="425"/>
    </location>
</feature>
<name>A0A9D1CZN9_9FIRM</name>
<dbReference type="EMBL" id="DVFT01000051">
    <property type="protein sequence ID" value="HIQ95631.1"/>
    <property type="molecule type" value="Genomic_DNA"/>
</dbReference>
<protein>
    <recommendedName>
        <fullName evidence="3">Transglutaminase-like domain-containing protein</fullName>
    </recommendedName>
</protein>
<evidence type="ECO:0000259" key="3">
    <source>
        <dbReference type="SMART" id="SM00460"/>
    </source>
</evidence>
<feature type="transmembrane region" description="Helical" evidence="2">
    <location>
        <begin position="439"/>
        <end position="459"/>
    </location>
</feature>
<reference evidence="4" key="1">
    <citation type="submission" date="2020-10" db="EMBL/GenBank/DDBJ databases">
        <authorList>
            <person name="Gilroy R."/>
        </authorList>
    </citation>
    <scope>NUCLEOTIDE SEQUENCE</scope>
    <source>
        <strain evidence="4">ChiSjej3B21-11622</strain>
    </source>
</reference>
<dbReference type="Gene3D" id="3.10.620.30">
    <property type="match status" value="1"/>
</dbReference>
<dbReference type="InterPro" id="IPR002931">
    <property type="entry name" value="Transglutaminase-like"/>
</dbReference>
<sequence>MRQDFFTFLTILNEGFRWVFSVDLNYWWQGMEERGLAGFLTIGIVIVLAAILIGGFFLGVFRVLAYCMMAGFLVLVLLGRQTPSLATISVMVLYILATKTVGHSRHHYKVALQCGAILVLVGSIFLAVSYYVGIPTLEAAFGDVKELRARIQDTSLLDVMEEVVPEELQSPDMDGVYSGGSLESMPDGPQFTGDVAIHVELEEQPTDYVYWGRFIGNTYRGSYWEESGDPYLPENCLDYPSDSLSRLVAFCQEHPQDNIESANQFILETLASQTTYNLKVGEFPSDVDCAEYFFFDRKEGYCIHYATTAALMFRIYGIPAHYVTGYLIPADMFYLTEEGTYAADVPDSQAHAWIEIYQDGVGWVTIETTPPRVIEDNGGSSSQDLSALGENGGGSAVSAEGQSSEVQPSDPQTAVATAETETEQQSEFSGEPSIAAPSLLWIFPILLLCIVGMAVGLVLRREYLREKRKKKNSKELFQDLYEVMTVQGLDREADTSDMSFVEAVMKAFPWLNREEMTQVMRLVLDLSYGPKEETKEDTTRVRNFYKAFCQHIGEGLGGISRFTFYFVDAWI</sequence>
<dbReference type="AlphaFoldDB" id="A0A9D1CZN9"/>
<feature type="transmembrane region" description="Helical" evidence="2">
    <location>
        <begin position="37"/>
        <end position="58"/>
    </location>
</feature>
<feature type="transmembrane region" description="Helical" evidence="2">
    <location>
        <begin position="85"/>
        <end position="102"/>
    </location>
</feature>
<dbReference type="PANTHER" id="PTHR42736">
    <property type="entry name" value="PROTEIN-GLUTAMINE GAMMA-GLUTAMYLTRANSFERASE"/>
    <property type="match status" value="1"/>
</dbReference>
<dbReference type="InterPro" id="IPR038765">
    <property type="entry name" value="Papain-like_cys_pep_sf"/>
</dbReference>
<organism evidence="4 5">
    <name type="scientific">Candidatus Limivivens merdigallinarum</name>
    <dbReference type="NCBI Taxonomy" id="2840859"/>
    <lineage>
        <taxon>Bacteria</taxon>
        <taxon>Bacillati</taxon>
        <taxon>Bacillota</taxon>
        <taxon>Clostridia</taxon>
        <taxon>Lachnospirales</taxon>
        <taxon>Lachnospiraceae</taxon>
        <taxon>Lachnospiraceae incertae sedis</taxon>
        <taxon>Candidatus Limivivens</taxon>
    </lineage>
</organism>
<feature type="compositionally biased region" description="Polar residues" evidence="1">
    <location>
        <begin position="400"/>
        <end position="411"/>
    </location>
</feature>
<dbReference type="SMART" id="SM00460">
    <property type="entry name" value="TGc"/>
    <property type="match status" value="1"/>
</dbReference>
<gene>
    <name evidence="4" type="ORF">IAB26_03615</name>
</gene>
<feature type="domain" description="Transglutaminase-like" evidence="3">
    <location>
        <begin position="294"/>
        <end position="370"/>
    </location>
</feature>
<reference evidence="4" key="2">
    <citation type="journal article" date="2021" name="PeerJ">
        <title>Extensive microbial diversity within the chicken gut microbiome revealed by metagenomics and culture.</title>
        <authorList>
            <person name="Gilroy R."/>
            <person name="Ravi A."/>
            <person name="Getino M."/>
            <person name="Pursley I."/>
            <person name="Horton D.L."/>
            <person name="Alikhan N.F."/>
            <person name="Baker D."/>
            <person name="Gharbi K."/>
            <person name="Hall N."/>
            <person name="Watson M."/>
            <person name="Adriaenssens E.M."/>
            <person name="Foster-Nyarko E."/>
            <person name="Jarju S."/>
            <person name="Secka A."/>
            <person name="Antonio M."/>
            <person name="Oren A."/>
            <person name="Chaudhuri R.R."/>
            <person name="La Ragione R."/>
            <person name="Hildebrand F."/>
            <person name="Pallen M.J."/>
        </authorList>
    </citation>
    <scope>NUCLEOTIDE SEQUENCE</scope>
    <source>
        <strain evidence="4">ChiSjej3B21-11622</strain>
    </source>
</reference>
<dbReference type="SUPFAM" id="SSF54001">
    <property type="entry name" value="Cysteine proteinases"/>
    <property type="match status" value="1"/>
</dbReference>
<dbReference type="InterPro" id="IPR052901">
    <property type="entry name" value="Bact_TGase-like"/>
</dbReference>
<keyword evidence="2" id="KW-1133">Transmembrane helix</keyword>
<dbReference type="Pfam" id="PF01841">
    <property type="entry name" value="Transglut_core"/>
    <property type="match status" value="1"/>
</dbReference>
<comment type="caution">
    <text evidence="4">The sequence shown here is derived from an EMBL/GenBank/DDBJ whole genome shotgun (WGS) entry which is preliminary data.</text>
</comment>
<proteinExistence type="predicted"/>